<sequence>MNSRKATAVAMSIIAIACRICGIFMSAMTVLLCFSGLTAKLQIVGFVVELSRALPSAIAGYGVITSPFGGVFRLDYAIVAVILFVADYLLTRASRRVR</sequence>
<dbReference type="AlphaFoldDB" id="A0A173XZU7"/>
<dbReference type="RefSeq" id="WP_055250169.1">
    <property type="nucleotide sequence ID" value="NZ_CABIXX010000001.1"/>
</dbReference>
<accession>A0A173XZU7</accession>
<organism evidence="1 2">
    <name type="scientific">Collinsella aerofaciens</name>
    <dbReference type="NCBI Taxonomy" id="74426"/>
    <lineage>
        <taxon>Bacteria</taxon>
        <taxon>Bacillati</taxon>
        <taxon>Actinomycetota</taxon>
        <taxon>Coriobacteriia</taxon>
        <taxon>Coriobacteriales</taxon>
        <taxon>Coriobacteriaceae</taxon>
        <taxon>Collinsella</taxon>
    </lineage>
</organism>
<dbReference type="Proteomes" id="UP000095454">
    <property type="component" value="Unassembled WGS sequence"/>
</dbReference>
<dbReference type="STRING" id="74426.ERS852399_00777"/>
<dbReference type="EMBL" id="CZAQ01000001">
    <property type="protein sequence ID" value="CUO80454.1"/>
    <property type="molecule type" value="Genomic_DNA"/>
</dbReference>
<name>A0A173XZU7_9ACTN</name>
<proteinExistence type="predicted"/>
<reference evidence="1 2" key="1">
    <citation type="submission" date="2015-09" db="EMBL/GenBank/DDBJ databases">
        <authorList>
            <consortium name="Pathogen Informatics"/>
        </authorList>
    </citation>
    <scope>NUCLEOTIDE SEQUENCE [LARGE SCALE GENOMIC DNA]</scope>
    <source>
        <strain evidence="1 2">2789STDY5834902</strain>
    </source>
</reference>
<evidence type="ECO:0000313" key="2">
    <source>
        <dbReference type="Proteomes" id="UP000095454"/>
    </source>
</evidence>
<protein>
    <submittedName>
        <fullName evidence="1">Uncharacterized protein</fullName>
    </submittedName>
</protein>
<dbReference type="PROSITE" id="PS51257">
    <property type="entry name" value="PROKAR_LIPOPROTEIN"/>
    <property type="match status" value="1"/>
</dbReference>
<dbReference type="PaxDb" id="74426-ERS852399_00777"/>
<gene>
    <name evidence="1" type="ORF">ERS852514_00144</name>
</gene>
<evidence type="ECO:0000313" key="1">
    <source>
        <dbReference type="EMBL" id="CUO80454.1"/>
    </source>
</evidence>